<name>A0A1J7JJP1_9PEZI</name>
<accession>A0A1J7JJP1</accession>
<dbReference type="InParanoid" id="A0A1J7JJP1"/>
<dbReference type="OrthoDB" id="3926606at2759"/>
<keyword evidence="1" id="KW-0732">Signal</keyword>
<evidence type="ECO:0000313" key="2">
    <source>
        <dbReference type="EMBL" id="OIW33593.1"/>
    </source>
</evidence>
<sequence length="318" mass="33338">MTMVKNYLIAAAMAACATALPNDNLLARADCNRDNCFRGVIASSSRIAGCSSYMAVTVTPCTSTIADTAFVTQTATVNNFPMKRAAIAPELEARQNPPSCVFTTNTPTVLPAYATTACVALGTTAPAARLSSACSCNGVTASTTTLPTPTTTVTSTSTVTATAYATPSAFVLQSTGDQSLYVTVDGTGALVLTHDITAGTPFYIDSSGQPRNLHDPTKLLVDYYQPTPATADNKVYNAVPDAAANYPITCQTHARNDGDYWGNCQASGPPNGNPVVYGFGTCPNEGYYVYMIPNNSNVRCWDGGYAFAGFFLRAYTGV</sequence>
<protein>
    <submittedName>
        <fullName evidence="2">Uncharacterized protein</fullName>
    </submittedName>
</protein>
<reference evidence="2 3" key="1">
    <citation type="submission" date="2016-10" db="EMBL/GenBank/DDBJ databases">
        <title>Draft genome sequence of Coniochaeta ligniaria NRRL30616, a lignocellulolytic fungus for bioabatement of inhibitors in plant biomass hydrolysates.</title>
        <authorList>
            <consortium name="DOE Joint Genome Institute"/>
            <person name="Jimenez D.J."/>
            <person name="Hector R.E."/>
            <person name="Riley R."/>
            <person name="Sun H."/>
            <person name="Grigoriev I.V."/>
            <person name="Van Elsas J.D."/>
            <person name="Nichols N.N."/>
        </authorList>
    </citation>
    <scope>NUCLEOTIDE SEQUENCE [LARGE SCALE GENOMIC DNA]</scope>
    <source>
        <strain evidence="2 3">NRRL 30616</strain>
    </source>
</reference>
<dbReference type="Proteomes" id="UP000182658">
    <property type="component" value="Unassembled WGS sequence"/>
</dbReference>
<feature type="chain" id="PRO_5009645015" evidence="1">
    <location>
        <begin position="20"/>
        <end position="318"/>
    </location>
</feature>
<evidence type="ECO:0000256" key="1">
    <source>
        <dbReference type="SAM" id="SignalP"/>
    </source>
</evidence>
<organism evidence="2 3">
    <name type="scientific">Coniochaeta ligniaria NRRL 30616</name>
    <dbReference type="NCBI Taxonomy" id="1408157"/>
    <lineage>
        <taxon>Eukaryota</taxon>
        <taxon>Fungi</taxon>
        <taxon>Dikarya</taxon>
        <taxon>Ascomycota</taxon>
        <taxon>Pezizomycotina</taxon>
        <taxon>Sordariomycetes</taxon>
        <taxon>Sordariomycetidae</taxon>
        <taxon>Coniochaetales</taxon>
        <taxon>Coniochaetaceae</taxon>
        <taxon>Coniochaeta</taxon>
    </lineage>
</organism>
<dbReference type="PROSITE" id="PS51257">
    <property type="entry name" value="PROKAR_LIPOPROTEIN"/>
    <property type="match status" value="1"/>
</dbReference>
<gene>
    <name evidence="2" type="ORF">CONLIGDRAFT_677363</name>
</gene>
<keyword evidence="3" id="KW-1185">Reference proteome</keyword>
<dbReference type="EMBL" id="KV875094">
    <property type="protein sequence ID" value="OIW33593.1"/>
    <property type="molecule type" value="Genomic_DNA"/>
</dbReference>
<feature type="signal peptide" evidence="1">
    <location>
        <begin position="1"/>
        <end position="19"/>
    </location>
</feature>
<evidence type="ECO:0000313" key="3">
    <source>
        <dbReference type="Proteomes" id="UP000182658"/>
    </source>
</evidence>
<proteinExistence type="predicted"/>
<dbReference type="AlphaFoldDB" id="A0A1J7JJP1"/>